<keyword evidence="2" id="KW-0808">Transferase</keyword>
<dbReference type="Pfam" id="PF04577">
    <property type="entry name" value="Glyco_transf_61"/>
    <property type="match status" value="1"/>
</dbReference>
<comment type="caution">
    <text evidence="5">The sequence shown here is derived from an EMBL/GenBank/DDBJ whole genome shotgun (WGS) entry which is preliminary data.</text>
</comment>
<keyword evidence="1" id="KW-0328">Glycosyltransferase</keyword>
<dbReference type="OrthoDB" id="529273at2759"/>
<dbReference type="EMBL" id="CAFZ01000015">
    <property type="protein sequence ID" value="CCA67516.1"/>
    <property type="molecule type" value="Genomic_DNA"/>
</dbReference>
<sequence length="343" mass="39147">MAGWTVFKNLYIYGNTIYIVTSQPEILPPLRFIFSNGLPLEMQEDNEPDQRTVAVVSPHEADILFGGSAGLLDGVSFLQTDAPQFLHHMYHMVVEIFALGHWRTLSSTELDSTFGGSDRPGPRRLVFAHCSREGWRDRAGMNEWVLQAAFGGMSIEFQDTWDFRMNIGKPFVFELVVLGDRAASHREHSWKDPSTPLPISIKHDWWSPIRESVIAFATSGLPPKSILKKPIVTYISRQRTGRRLREDDHNQLVASLRQLGQRYDYEIQIPIMEDLPKSEQILLLSQTTVLVGVHGNGLSNQLWLRPSPRTTVIEIFFPGGFAFDYEYTARSLGLKHYGFWLDR</sequence>
<proteinExistence type="predicted"/>
<dbReference type="InParanoid" id="G4T892"/>
<dbReference type="eggNOG" id="ENOG502RV66">
    <property type="taxonomic scope" value="Eukaryota"/>
</dbReference>
<dbReference type="InterPro" id="IPR049625">
    <property type="entry name" value="Glyco_transf_61_cat"/>
</dbReference>
<dbReference type="InterPro" id="IPR007657">
    <property type="entry name" value="Glycosyltransferase_61"/>
</dbReference>
<dbReference type="Proteomes" id="UP000007148">
    <property type="component" value="Unassembled WGS sequence"/>
</dbReference>
<gene>
    <name evidence="5" type="ORF">PIIN_01345</name>
</gene>
<dbReference type="HOGENOM" id="CLU_033167_0_0_1"/>
<dbReference type="STRING" id="1109443.G4T892"/>
<accession>G4T892</accession>
<dbReference type="OMA" id="HYYHWWG"/>
<protein>
    <recommendedName>
        <fullName evidence="4">Glycosyltransferase 61 catalytic domain-containing protein</fullName>
    </recommendedName>
</protein>
<evidence type="ECO:0000256" key="3">
    <source>
        <dbReference type="ARBA" id="ARBA00023180"/>
    </source>
</evidence>
<reference evidence="5 6" key="1">
    <citation type="journal article" date="2011" name="PLoS Pathog.">
        <title>Endophytic Life Strategies Decoded by Genome and Transcriptome Analyses of the Mutualistic Root Symbiont Piriformospora indica.</title>
        <authorList>
            <person name="Zuccaro A."/>
            <person name="Lahrmann U."/>
            <person name="Guldener U."/>
            <person name="Langen G."/>
            <person name="Pfiffi S."/>
            <person name="Biedenkopf D."/>
            <person name="Wong P."/>
            <person name="Samans B."/>
            <person name="Grimm C."/>
            <person name="Basiewicz M."/>
            <person name="Murat C."/>
            <person name="Martin F."/>
            <person name="Kogel K.H."/>
        </authorList>
    </citation>
    <scope>NUCLEOTIDE SEQUENCE [LARGE SCALE GENOMIC DNA]</scope>
    <source>
        <strain evidence="5 6">DSM 11827</strain>
    </source>
</reference>
<evidence type="ECO:0000313" key="5">
    <source>
        <dbReference type="EMBL" id="CCA67516.1"/>
    </source>
</evidence>
<evidence type="ECO:0000259" key="4">
    <source>
        <dbReference type="Pfam" id="PF04577"/>
    </source>
</evidence>
<evidence type="ECO:0000256" key="1">
    <source>
        <dbReference type="ARBA" id="ARBA00022676"/>
    </source>
</evidence>
<organism evidence="5 6">
    <name type="scientific">Serendipita indica (strain DSM 11827)</name>
    <name type="common">Root endophyte fungus</name>
    <name type="synonym">Piriformospora indica</name>
    <dbReference type="NCBI Taxonomy" id="1109443"/>
    <lineage>
        <taxon>Eukaryota</taxon>
        <taxon>Fungi</taxon>
        <taxon>Dikarya</taxon>
        <taxon>Basidiomycota</taxon>
        <taxon>Agaricomycotina</taxon>
        <taxon>Agaricomycetes</taxon>
        <taxon>Sebacinales</taxon>
        <taxon>Serendipitaceae</taxon>
        <taxon>Serendipita</taxon>
    </lineage>
</organism>
<feature type="domain" description="Glycosyltransferase 61 catalytic" evidence="4">
    <location>
        <begin position="227"/>
        <end position="312"/>
    </location>
</feature>
<name>G4T892_SERID</name>
<keyword evidence="6" id="KW-1185">Reference proteome</keyword>
<dbReference type="PANTHER" id="PTHR20961">
    <property type="entry name" value="GLYCOSYLTRANSFERASE"/>
    <property type="match status" value="1"/>
</dbReference>
<dbReference type="GO" id="GO:0016757">
    <property type="term" value="F:glycosyltransferase activity"/>
    <property type="evidence" value="ECO:0007669"/>
    <property type="project" value="UniProtKB-KW"/>
</dbReference>
<dbReference type="AlphaFoldDB" id="G4T892"/>
<evidence type="ECO:0000256" key="2">
    <source>
        <dbReference type="ARBA" id="ARBA00022679"/>
    </source>
</evidence>
<evidence type="ECO:0000313" key="6">
    <source>
        <dbReference type="Proteomes" id="UP000007148"/>
    </source>
</evidence>
<keyword evidence="3" id="KW-0325">Glycoprotein</keyword>